<evidence type="ECO:0000313" key="3">
    <source>
        <dbReference type="Proteomes" id="UP000608662"/>
    </source>
</evidence>
<dbReference type="GeneID" id="42368591"/>
<reference evidence="2" key="1">
    <citation type="submission" date="2019-12" db="EMBL/GenBank/DDBJ databases">
        <title>Whole-genome sequence of Halomicrobium mukohataei pws1.</title>
        <authorList>
            <person name="Verma D.K."/>
            <person name="Gopal K."/>
            <person name="Prasad E.S."/>
        </authorList>
    </citation>
    <scope>NUCLEOTIDE SEQUENCE</scope>
    <source>
        <strain evidence="2">Pws1</strain>
    </source>
</reference>
<comment type="caution">
    <text evidence="2">The sequence shown here is derived from an EMBL/GenBank/DDBJ whole genome shotgun (WGS) entry which is preliminary data.</text>
</comment>
<dbReference type="EMBL" id="WOYG01000001">
    <property type="protein sequence ID" value="NLV08822.1"/>
    <property type="molecule type" value="Genomic_DNA"/>
</dbReference>
<organism evidence="2 3">
    <name type="scientific">Halomicrobium mukohataei</name>
    <dbReference type="NCBI Taxonomy" id="57705"/>
    <lineage>
        <taxon>Archaea</taxon>
        <taxon>Methanobacteriati</taxon>
        <taxon>Methanobacteriota</taxon>
        <taxon>Stenosarchaea group</taxon>
        <taxon>Halobacteria</taxon>
        <taxon>Halobacteriales</taxon>
        <taxon>Haloarculaceae</taxon>
        <taxon>Halomicrobium</taxon>
    </lineage>
</organism>
<protein>
    <submittedName>
        <fullName evidence="2">Uncharacterized protein</fullName>
    </submittedName>
</protein>
<feature type="region of interest" description="Disordered" evidence="1">
    <location>
        <begin position="134"/>
        <end position="160"/>
    </location>
</feature>
<dbReference type="OrthoDB" id="314702at2157"/>
<dbReference type="Proteomes" id="UP000608662">
    <property type="component" value="Unassembled WGS sequence"/>
</dbReference>
<proteinExistence type="predicted"/>
<sequence length="160" mass="17667">MPHQPDFVVLPDAYNDAEGTLERHRQHVPEVLDRGLSPAPVLQPGLDETLQVELYSRLGADTLFVGGANDWKKAHGRQIIAEAHERDLRVHIGNPGGKDELLWWSKAEADSIDTSSIVQNQSWHWLEALEDAPLRDDPHKKASRQGKVDEFASATGGGAP</sequence>
<dbReference type="AlphaFoldDB" id="A0A847TS01"/>
<dbReference type="RefSeq" id="WP_170092783.1">
    <property type="nucleotide sequence ID" value="NZ_WOYG01000001.1"/>
</dbReference>
<feature type="compositionally biased region" description="Basic and acidic residues" evidence="1">
    <location>
        <begin position="134"/>
        <end position="150"/>
    </location>
</feature>
<gene>
    <name evidence="2" type="ORF">GOC74_02585</name>
</gene>
<evidence type="ECO:0000256" key="1">
    <source>
        <dbReference type="SAM" id="MobiDB-lite"/>
    </source>
</evidence>
<accession>A0A847TS01</accession>
<evidence type="ECO:0000313" key="2">
    <source>
        <dbReference type="EMBL" id="NLV08822.1"/>
    </source>
</evidence>
<name>A0A847TS01_9EURY</name>